<evidence type="ECO:0000256" key="2">
    <source>
        <dbReference type="ARBA" id="ARBA00022741"/>
    </source>
</evidence>
<feature type="domain" description="AIG1-type G" evidence="5">
    <location>
        <begin position="258"/>
        <end position="458"/>
    </location>
</feature>
<dbReference type="InterPro" id="IPR045058">
    <property type="entry name" value="GIMA/IAN/Toc"/>
</dbReference>
<reference evidence="6 7" key="1">
    <citation type="submission" date="2024-05" db="EMBL/GenBank/DDBJ databases">
        <title>Genome sequencing and assembly of Indian major carp, Cirrhinus mrigala (Hamilton, 1822).</title>
        <authorList>
            <person name="Mohindra V."/>
            <person name="Chowdhury L.M."/>
            <person name="Lal K."/>
            <person name="Jena J.K."/>
        </authorList>
    </citation>
    <scope>NUCLEOTIDE SEQUENCE [LARGE SCALE GENOMIC DNA]</scope>
    <source>
        <strain evidence="6">CM1030</strain>
        <tissue evidence="6">Blood</tissue>
    </source>
</reference>
<feature type="compositionally biased region" description="Basic and acidic residues" evidence="4">
    <location>
        <begin position="191"/>
        <end position="203"/>
    </location>
</feature>
<dbReference type="Pfam" id="PF04548">
    <property type="entry name" value="AIG1"/>
    <property type="match status" value="2"/>
</dbReference>
<dbReference type="AlphaFoldDB" id="A0ABD0RUZ2"/>
<dbReference type="PROSITE" id="PS51720">
    <property type="entry name" value="G_AIG1"/>
    <property type="match status" value="2"/>
</dbReference>
<comment type="caution">
    <text evidence="6">The sequence shown here is derived from an EMBL/GenBank/DDBJ whole genome shotgun (WGS) entry which is preliminary data.</text>
</comment>
<feature type="compositionally biased region" description="Basic and acidic residues" evidence="4">
    <location>
        <begin position="211"/>
        <end position="229"/>
    </location>
</feature>
<evidence type="ECO:0000313" key="6">
    <source>
        <dbReference type="EMBL" id="KAL0202373.1"/>
    </source>
</evidence>
<evidence type="ECO:0000256" key="3">
    <source>
        <dbReference type="ARBA" id="ARBA00023134"/>
    </source>
</evidence>
<comment type="similarity">
    <text evidence="1">Belongs to the TRAFAC class TrmE-Era-EngA-EngB-Septin-like GTPase superfamily. AIG1/Toc34/Toc159-like paraseptin GTPase family. IAN subfamily.</text>
</comment>
<sequence length="500" mass="57075">MVLIGRSEAGKSSIGNVILGREAFKESRTRESEIQTGRVEDRNISIIDTPGFFNTQLTDEEMREQTMKSLTLAHPGPHVFLLVIRLDRFIEDVVKIVKKIYEHFGKDAFRFTMVLFTGREAMSKREWIEFRLDRKTRELLSFCEEKCDVIIHKNKRDKKQIASLLENIDEVVRKNGREHYVKEIYVKNSQDETKQNDGKEKISLDQQITNQEKEKNREEENRAVHQIREEETENSVQKDQRAINESEKGSTEGNQSDQKHETIVLLGKSGSGKSSTANTILGKDAFRINTSLPSSDQTCEKQEAGVCGRNISVIDTPGLFDPLMTKGQIQAEIQKCAEMSAPGPHVFLLVIRLDKRLSDEEKNTVKWIQENIGEDALRHTIILFTHTDHLKGKSLDEHIRDNPDLQAFTESFGGRFHSLSNKNIENRSQVTELLEKIEKMVESNGGKHYTNETFVKYQEETEREKEEKVKESPLNWLKGVFVLFIGALAAAAVAKSGLEG</sequence>
<protein>
    <recommendedName>
        <fullName evidence="5">AIG1-type G domain-containing protein</fullName>
    </recommendedName>
</protein>
<dbReference type="CDD" id="cd01852">
    <property type="entry name" value="AIG1"/>
    <property type="match status" value="1"/>
</dbReference>
<keyword evidence="3" id="KW-0342">GTP-binding</keyword>
<evidence type="ECO:0000313" key="7">
    <source>
        <dbReference type="Proteomes" id="UP001529510"/>
    </source>
</evidence>
<proteinExistence type="inferred from homology"/>
<feature type="region of interest" description="Disordered" evidence="4">
    <location>
        <begin position="191"/>
        <end position="259"/>
    </location>
</feature>
<dbReference type="EMBL" id="JAMKFB020000001">
    <property type="protein sequence ID" value="KAL0202373.1"/>
    <property type="molecule type" value="Genomic_DNA"/>
</dbReference>
<keyword evidence="2" id="KW-0547">Nucleotide-binding</keyword>
<feature type="compositionally biased region" description="Basic and acidic residues" evidence="4">
    <location>
        <begin position="236"/>
        <end position="250"/>
    </location>
</feature>
<evidence type="ECO:0000259" key="5">
    <source>
        <dbReference type="PROSITE" id="PS51720"/>
    </source>
</evidence>
<dbReference type="SUPFAM" id="SSF52540">
    <property type="entry name" value="P-loop containing nucleoside triphosphate hydrolases"/>
    <property type="match status" value="2"/>
</dbReference>
<feature type="non-terminal residue" evidence="6">
    <location>
        <position position="1"/>
    </location>
</feature>
<evidence type="ECO:0000256" key="4">
    <source>
        <dbReference type="SAM" id="MobiDB-lite"/>
    </source>
</evidence>
<evidence type="ECO:0000256" key="1">
    <source>
        <dbReference type="ARBA" id="ARBA00008535"/>
    </source>
</evidence>
<dbReference type="Proteomes" id="UP001529510">
    <property type="component" value="Unassembled WGS sequence"/>
</dbReference>
<organism evidence="6 7">
    <name type="scientific">Cirrhinus mrigala</name>
    <name type="common">Mrigala</name>
    <dbReference type="NCBI Taxonomy" id="683832"/>
    <lineage>
        <taxon>Eukaryota</taxon>
        <taxon>Metazoa</taxon>
        <taxon>Chordata</taxon>
        <taxon>Craniata</taxon>
        <taxon>Vertebrata</taxon>
        <taxon>Euteleostomi</taxon>
        <taxon>Actinopterygii</taxon>
        <taxon>Neopterygii</taxon>
        <taxon>Teleostei</taxon>
        <taxon>Ostariophysi</taxon>
        <taxon>Cypriniformes</taxon>
        <taxon>Cyprinidae</taxon>
        <taxon>Labeoninae</taxon>
        <taxon>Labeonini</taxon>
        <taxon>Cirrhinus</taxon>
    </lineage>
</organism>
<dbReference type="InterPro" id="IPR027417">
    <property type="entry name" value="P-loop_NTPase"/>
</dbReference>
<dbReference type="Gene3D" id="3.40.50.300">
    <property type="entry name" value="P-loop containing nucleotide triphosphate hydrolases"/>
    <property type="match status" value="2"/>
</dbReference>
<name>A0ABD0RUZ2_CIRMR</name>
<dbReference type="GO" id="GO:0005525">
    <property type="term" value="F:GTP binding"/>
    <property type="evidence" value="ECO:0007669"/>
    <property type="project" value="UniProtKB-KW"/>
</dbReference>
<dbReference type="FunFam" id="3.40.50.300:FF:000366">
    <property type="entry name" value="GTPase, IMAP family member 2"/>
    <property type="match status" value="2"/>
</dbReference>
<gene>
    <name evidence="6" type="ORF">M9458_000391</name>
</gene>
<dbReference type="PANTHER" id="PTHR10903">
    <property type="entry name" value="GTPASE, IMAP FAMILY MEMBER-RELATED"/>
    <property type="match status" value="1"/>
</dbReference>
<dbReference type="PANTHER" id="PTHR10903:SF188">
    <property type="entry name" value="GTPASE IMAP FAMILY MEMBER 2-LIKE-RELATED"/>
    <property type="match status" value="1"/>
</dbReference>
<keyword evidence="7" id="KW-1185">Reference proteome</keyword>
<accession>A0ABD0RUZ2</accession>
<feature type="domain" description="AIG1-type G" evidence="5">
    <location>
        <begin position="1"/>
        <end position="189"/>
    </location>
</feature>
<dbReference type="InterPro" id="IPR006703">
    <property type="entry name" value="G_AIG1"/>
</dbReference>